<sequence>MRFPCPACGYLVFDEPPGSYDICGVCGWEDDPVQLRHPCMGGGANKPSLWEWQQAVLPTLSTETASEPDLQRCSDWRPLEEKDCHDIDDTPRSSREYFESAGGDSPAYYWRRT</sequence>
<dbReference type="KEGG" id="plon:Pla110_22470"/>
<dbReference type="Proteomes" id="UP000317178">
    <property type="component" value="Chromosome"/>
</dbReference>
<evidence type="ECO:0000256" key="1">
    <source>
        <dbReference type="SAM" id="MobiDB-lite"/>
    </source>
</evidence>
<name>A0A518CMQ9_9PLAN</name>
<protein>
    <recommendedName>
        <fullName evidence="2">Cysteine-rich CPCC domain-containing protein</fullName>
    </recommendedName>
</protein>
<gene>
    <name evidence="3" type="ORF">Pla110_22470</name>
</gene>
<dbReference type="EMBL" id="CP036281">
    <property type="protein sequence ID" value="QDU80517.1"/>
    <property type="molecule type" value="Genomic_DNA"/>
</dbReference>
<dbReference type="OrthoDB" id="1456570at2"/>
<dbReference type="AlphaFoldDB" id="A0A518CMQ9"/>
<accession>A0A518CMQ9</accession>
<feature type="domain" description="Cysteine-rich CPCC" evidence="2">
    <location>
        <begin position="3"/>
        <end position="54"/>
    </location>
</feature>
<proteinExistence type="predicted"/>
<evidence type="ECO:0000259" key="2">
    <source>
        <dbReference type="Pfam" id="PF14206"/>
    </source>
</evidence>
<dbReference type="InterPro" id="IPR025983">
    <property type="entry name" value="Cys_rich_CPCC"/>
</dbReference>
<reference evidence="3 4" key="1">
    <citation type="submission" date="2019-02" db="EMBL/GenBank/DDBJ databases">
        <title>Deep-cultivation of Planctomycetes and their phenomic and genomic characterization uncovers novel biology.</title>
        <authorList>
            <person name="Wiegand S."/>
            <person name="Jogler M."/>
            <person name="Boedeker C."/>
            <person name="Pinto D."/>
            <person name="Vollmers J."/>
            <person name="Rivas-Marin E."/>
            <person name="Kohn T."/>
            <person name="Peeters S.H."/>
            <person name="Heuer A."/>
            <person name="Rast P."/>
            <person name="Oberbeckmann S."/>
            <person name="Bunk B."/>
            <person name="Jeske O."/>
            <person name="Meyerdierks A."/>
            <person name="Storesund J.E."/>
            <person name="Kallscheuer N."/>
            <person name="Luecker S."/>
            <person name="Lage O.M."/>
            <person name="Pohl T."/>
            <person name="Merkel B.J."/>
            <person name="Hornburger P."/>
            <person name="Mueller R.-W."/>
            <person name="Bruemmer F."/>
            <person name="Labrenz M."/>
            <person name="Spormann A.M."/>
            <person name="Op den Camp H."/>
            <person name="Overmann J."/>
            <person name="Amann R."/>
            <person name="Jetten M.S.M."/>
            <person name="Mascher T."/>
            <person name="Medema M.H."/>
            <person name="Devos D.P."/>
            <person name="Kaster A.-K."/>
            <person name="Ovreas L."/>
            <person name="Rohde M."/>
            <person name="Galperin M.Y."/>
            <person name="Jogler C."/>
        </authorList>
    </citation>
    <scope>NUCLEOTIDE SEQUENCE [LARGE SCALE GENOMIC DNA]</scope>
    <source>
        <strain evidence="3 4">Pla110</strain>
    </source>
</reference>
<organism evidence="3 4">
    <name type="scientific">Polystyrenella longa</name>
    <dbReference type="NCBI Taxonomy" id="2528007"/>
    <lineage>
        <taxon>Bacteria</taxon>
        <taxon>Pseudomonadati</taxon>
        <taxon>Planctomycetota</taxon>
        <taxon>Planctomycetia</taxon>
        <taxon>Planctomycetales</taxon>
        <taxon>Planctomycetaceae</taxon>
        <taxon>Polystyrenella</taxon>
    </lineage>
</organism>
<dbReference type="RefSeq" id="WP_144995787.1">
    <property type="nucleotide sequence ID" value="NZ_CP036281.1"/>
</dbReference>
<keyword evidence="4" id="KW-1185">Reference proteome</keyword>
<feature type="compositionally biased region" description="Basic and acidic residues" evidence="1">
    <location>
        <begin position="84"/>
        <end position="98"/>
    </location>
</feature>
<evidence type="ECO:0000313" key="3">
    <source>
        <dbReference type="EMBL" id="QDU80517.1"/>
    </source>
</evidence>
<feature type="region of interest" description="Disordered" evidence="1">
    <location>
        <begin position="84"/>
        <end position="113"/>
    </location>
</feature>
<evidence type="ECO:0000313" key="4">
    <source>
        <dbReference type="Proteomes" id="UP000317178"/>
    </source>
</evidence>
<dbReference type="Pfam" id="PF14206">
    <property type="entry name" value="Cys_rich_CPCC"/>
    <property type="match status" value="1"/>
</dbReference>